<dbReference type="RefSeq" id="WP_379707080.1">
    <property type="nucleotide sequence ID" value="NZ_JBHSCZ010000001.1"/>
</dbReference>
<evidence type="ECO:0000313" key="2">
    <source>
        <dbReference type="EMBL" id="MFC4261916.1"/>
    </source>
</evidence>
<dbReference type="InterPro" id="IPR058159">
    <property type="entry name" value="Phage_holin_10"/>
</dbReference>
<feature type="transmembrane region" description="Helical" evidence="1">
    <location>
        <begin position="88"/>
        <end position="107"/>
    </location>
</feature>
<keyword evidence="1" id="KW-1133">Transmembrane helix</keyword>
<gene>
    <name evidence="2" type="ORF">ACFOWM_03435</name>
</gene>
<feature type="transmembrane region" description="Helical" evidence="1">
    <location>
        <begin position="35"/>
        <end position="54"/>
    </location>
</feature>
<keyword evidence="1" id="KW-0812">Transmembrane</keyword>
<keyword evidence="1" id="KW-0472">Membrane</keyword>
<dbReference type="Proteomes" id="UP001595907">
    <property type="component" value="Unassembled WGS sequence"/>
</dbReference>
<sequence length="128" mass="13956">MSKDTTLSLLRTLLMALGAYLIGKNLFGNVIDTSLWEQCIGYTLALITMVWSFVDKTSTLEGFQSTIRSTFVFVGGLLIAAGKLKDQSLDIILGLLNVFGPLIYSYLSRLKTKGLSNGTIKIDNLKGS</sequence>
<keyword evidence="3" id="KW-1185">Reference proteome</keyword>
<feature type="transmembrane region" description="Helical" evidence="1">
    <location>
        <begin position="66"/>
        <end position="82"/>
    </location>
</feature>
<evidence type="ECO:0000313" key="3">
    <source>
        <dbReference type="Proteomes" id="UP001595907"/>
    </source>
</evidence>
<reference evidence="3" key="1">
    <citation type="journal article" date="2019" name="Int. J. Syst. Evol. Microbiol.">
        <title>The Global Catalogue of Microorganisms (GCM) 10K type strain sequencing project: providing services to taxonomists for standard genome sequencing and annotation.</title>
        <authorList>
            <consortium name="The Broad Institute Genomics Platform"/>
            <consortium name="The Broad Institute Genome Sequencing Center for Infectious Disease"/>
            <person name="Wu L."/>
            <person name="Ma J."/>
        </authorList>
    </citation>
    <scope>NUCLEOTIDE SEQUENCE [LARGE SCALE GENOMIC DNA]</scope>
    <source>
        <strain evidence="3">CECT 8289</strain>
    </source>
</reference>
<dbReference type="Pfam" id="PF23987">
    <property type="entry name" value="Phage_holin_10"/>
    <property type="match status" value="1"/>
</dbReference>
<comment type="caution">
    <text evidence="2">The sequence shown here is derived from an EMBL/GenBank/DDBJ whole genome shotgun (WGS) entry which is preliminary data.</text>
</comment>
<organism evidence="2 3">
    <name type="scientific">Ferruginibacter yonginensis</name>
    <dbReference type="NCBI Taxonomy" id="1310416"/>
    <lineage>
        <taxon>Bacteria</taxon>
        <taxon>Pseudomonadati</taxon>
        <taxon>Bacteroidota</taxon>
        <taxon>Chitinophagia</taxon>
        <taxon>Chitinophagales</taxon>
        <taxon>Chitinophagaceae</taxon>
        <taxon>Ferruginibacter</taxon>
    </lineage>
</organism>
<proteinExistence type="predicted"/>
<protein>
    <recommendedName>
        <fullName evidence="4">Holin</fullName>
    </recommendedName>
</protein>
<accession>A0ABV8QNZ7</accession>
<evidence type="ECO:0008006" key="4">
    <source>
        <dbReference type="Google" id="ProtNLM"/>
    </source>
</evidence>
<evidence type="ECO:0000256" key="1">
    <source>
        <dbReference type="SAM" id="Phobius"/>
    </source>
</evidence>
<dbReference type="EMBL" id="JBHSCZ010000001">
    <property type="protein sequence ID" value="MFC4261916.1"/>
    <property type="molecule type" value="Genomic_DNA"/>
</dbReference>
<feature type="transmembrane region" description="Helical" evidence="1">
    <location>
        <begin position="7"/>
        <end position="23"/>
    </location>
</feature>
<name>A0ABV8QNZ7_9BACT</name>